<name>A0ABU3N666_9SPHN</name>
<accession>A0ABU3N666</accession>
<sequence length="357" mass="40060">MAAAIAIKGGAADIAYSTDFPEPAYKSFAFSCDRECNREGRTHSKLEEGQWNPLTFWYRRSAPPMPSMENIHPDDRPYVTKVLRAFDTGGAMLWHDTLRARGATMVNDPHAARTAESKVLQLAHAVDAGWYVPDTLISNDPERIRAFLSQDGKFIHKSLTHFGWSEIDGCRFPRTAEISVDLLSSASLLAKTPGIYQRKIEKRAEIRAFCFGNTCLALRIEPAEGGATSPDWRGFHTPGRAFARQVTLDAETHEACMRLMSSMGLITASFDIMVDRDGRHIFAELNQAGQFLWLEYHHIPAVDAFSQFLLDGSSNFVWDERHRISLADIMESSQYKDIQMSESFNRCRPDAAVAGYA</sequence>
<dbReference type="Gene3D" id="3.30.470.20">
    <property type="entry name" value="ATP-grasp fold, B domain"/>
    <property type="match status" value="1"/>
</dbReference>
<dbReference type="PANTHER" id="PTHR21621">
    <property type="entry name" value="RIBOSOMAL PROTEIN S6 MODIFICATION PROTEIN"/>
    <property type="match status" value="1"/>
</dbReference>
<comment type="caution">
    <text evidence="1">The sequence shown here is derived from an EMBL/GenBank/DDBJ whole genome shotgun (WGS) entry which is preliminary data.</text>
</comment>
<evidence type="ECO:0008006" key="2">
    <source>
        <dbReference type="Google" id="ProtNLM"/>
    </source>
</evidence>
<protein>
    <recommendedName>
        <fullName evidence="2">ATP-grasp domain-containing protein</fullName>
    </recommendedName>
</protein>
<proteinExistence type="predicted"/>
<organism evidence="1">
    <name type="scientific">Sphingomonas psychrotolerans</name>
    <dbReference type="NCBI Taxonomy" id="1327635"/>
    <lineage>
        <taxon>Bacteria</taxon>
        <taxon>Pseudomonadati</taxon>
        <taxon>Pseudomonadota</taxon>
        <taxon>Alphaproteobacteria</taxon>
        <taxon>Sphingomonadales</taxon>
        <taxon>Sphingomonadaceae</taxon>
        <taxon>Sphingomonas</taxon>
    </lineage>
</organism>
<gene>
    <name evidence="1" type="ORF">MZO42_11580</name>
</gene>
<dbReference type="SUPFAM" id="SSF56059">
    <property type="entry name" value="Glutathione synthetase ATP-binding domain-like"/>
    <property type="match status" value="1"/>
</dbReference>
<evidence type="ECO:0000313" key="1">
    <source>
        <dbReference type="EMBL" id="MDT8759339.1"/>
    </source>
</evidence>
<reference evidence="1" key="1">
    <citation type="submission" date="2022-04" db="EMBL/GenBank/DDBJ databases">
        <title>Tomato heritable bacteria conferring resistance against bacterial wilt.</title>
        <authorList>
            <person name="Yin J."/>
        </authorList>
    </citation>
    <scope>NUCLEOTIDE SEQUENCE</scope>
    <source>
        <strain evidence="1">Cra20</strain>
    </source>
</reference>
<dbReference type="PANTHER" id="PTHR21621:SF0">
    <property type="entry name" value="BETA-CITRYLGLUTAMATE SYNTHASE B-RELATED"/>
    <property type="match status" value="1"/>
</dbReference>
<dbReference type="EMBL" id="JALMLT010000002">
    <property type="protein sequence ID" value="MDT8759339.1"/>
    <property type="molecule type" value="Genomic_DNA"/>
</dbReference>